<feature type="signal peptide" evidence="2">
    <location>
        <begin position="1"/>
        <end position="38"/>
    </location>
</feature>
<proteinExistence type="predicted"/>
<feature type="region of interest" description="Disordered" evidence="1">
    <location>
        <begin position="140"/>
        <end position="175"/>
    </location>
</feature>
<feature type="chain" id="PRO_5032564923" description="AB hydrolase-1 domain-containing protein" evidence="2">
    <location>
        <begin position="39"/>
        <end position="175"/>
    </location>
</feature>
<accession>A0A835PHZ3</accession>
<dbReference type="PANTHER" id="PTHR43139">
    <property type="entry name" value="SI:DKEY-122A22.2"/>
    <property type="match status" value="1"/>
</dbReference>
<evidence type="ECO:0000313" key="5">
    <source>
        <dbReference type="Proteomes" id="UP000639772"/>
    </source>
</evidence>
<dbReference type="InterPro" id="IPR000073">
    <property type="entry name" value="AB_hydrolase_1"/>
</dbReference>
<dbReference type="Pfam" id="PF00561">
    <property type="entry name" value="Abhydrolase_1"/>
    <property type="match status" value="1"/>
</dbReference>
<protein>
    <recommendedName>
        <fullName evidence="3">AB hydrolase-1 domain-containing protein</fullName>
    </recommendedName>
</protein>
<feature type="compositionally biased region" description="Basic residues" evidence="1">
    <location>
        <begin position="165"/>
        <end position="175"/>
    </location>
</feature>
<keyword evidence="2" id="KW-0732">Signal</keyword>
<comment type="caution">
    <text evidence="4">The sequence shown here is derived from an EMBL/GenBank/DDBJ whole genome shotgun (WGS) entry which is preliminary data.</text>
</comment>
<evidence type="ECO:0000313" key="4">
    <source>
        <dbReference type="EMBL" id="KAG0451773.1"/>
    </source>
</evidence>
<dbReference type="InterPro" id="IPR029058">
    <property type="entry name" value="AB_hydrolase_fold"/>
</dbReference>
<gene>
    <name evidence="4" type="ORF">HPP92_026031</name>
</gene>
<evidence type="ECO:0000259" key="3">
    <source>
        <dbReference type="Pfam" id="PF00561"/>
    </source>
</evidence>
<dbReference type="Proteomes" id="UP000639772">
    <property type="component" value="Unassembled WGS sequence"/>
</dbReference>
<dbReference type="InterPro" id="IPR052370">
    <property type="entry name" value="Meta-cleavage_hydrolase"/>
</dbReference>
<dbReference type="SUPFAM" id="SSF53474">
    <property type="entry name" value="alpha/beta-Hydrolases"/>
    <property type="match status" value="1"/>
</dbReference>
<organism evidence="4 5">
    <name type="scientific">Vanilla planifolia</name>
    <name type="common">Vanilla</name>
    <dbReference type="NCBI Taxonomy" id="51239"/>
    <lineage>
        <taxon>Eukaryota</taxon>
        <taxon>Viridiplantae</taxon>
        <taxon>Streptophyta</taxon>
        <taxon>Embryophyta</taxon>
        <taxon>Tracheophyta</taxon>
        <taxon>Spermatophyta</taxon>
        <taxon>Magnoliopsida</taxon>
        <taxon>Liliopsida</taxon>
        <taxon>Asparagales</taxon>
        <taxon>Orchidaceae</taxon>
        <taxon>Vanilloideae</taxon>
        <taxon>Vanilleae</taxon>
        <taxon>Vanilla</taxon>
    </lineage>
</organism>
<feature type="domain" description="AB hydrolase-1" evidence="3">
    <location>
        <begin position="78"/>
        <end position="143"/>
    </location>
</feature>
<dbReference type="AlphaFoldDB" id="A0A835PHZ3"/>
<dbReference type="EMBL" id="JADCNM010000048">
    <property type="protein sequence ID" value="KAG0451773.1"/>
    <property type="molecule type" value="Genomic_DNA"/>
</dbReference>
<reference evidence="4 5" key="1">
    <citation type="journal article" date="2020" name="Nat. Food">
        <title>A phased Vanilla planifolia genome enables genetic improvement of flavour and production.</title>
        <authorList>
            <person name="Hasing T."/>
            <person name="Tang H."/>
            <person name="Brym M."/>
            <person name="Khazi F."/>
            <person name="Huang T."/>
            <person name="Chambers A.H."/>
        </authorList>
    </citation>
    <scope>NUCLEOTIDE SEQUENCE [LARGE SCALE GENOMIC DNA]</scope>
    <source>
        <tissue evidence="4">Leaf</tissue>
    </source>
</reference>
<dbReference type="PANTHER" id="PTHR43139:SF37">
    <property type="entry name" value="ALPHA_BETA-HYDROLASES SUPERFAMILY PROTEIN"/>
    <property type="match status" value="1"/>
</dbReference>
<evidence type="ECO:0000256" key="2">
    <source>
        <dbReference type="SAM" id="SignalP"/>
    </source>
</evidence>
<dbReference type="Gene3D" id="3.40.50.1820">
    <property type="entry name" value="alpha/beta hydrolase"/>
    <property type="match status" value="1"/>
</dbReference>
<evidence type="ECO:0000256" key="1">
    <source>
        <dbReference type="SAM" id="MobiDB-lite"/>
    </source>
</evidence>
<dbReference type="OrthoDB" id="6431331at2759"/>
<name>A0A835PHZ3_VANPL</name>
<sequence>METIASRMHFHHVLRHLLRRLASLLVLLLPSRLSPVALKDFLLSPSSSSAAFPRTLSVGGGATSLHVWAPRRRRLDRPSLVLLHGFGGFSKWQFERQLAPLSRSFDLYIPDLVFFGRSQSGDRRRSVKFQARSVAEAMRQMGVEGTRWPESATAGSSPSAWRRTPPPRRWRASSS</sequence>